<organism evidence="2 3">
    <name type="scientific">Caballeronia glebae</name>
    <dbReference type="NCBI Taxonomy" id="1777143"/>
    <lineage>
        <taxon>Bacteria</taxon>
        <taxon>Pseudomonadati</taxon>
        <taxon>Pseudomonadota</taxon>
        <taxon>Betaproteobacteria</taxon>
        <taxon>Burkholderiales</taxon>
        <taxon>Burkholderiaceae</taxon>
        <taxon>Caballeronia</taxon>
    </lineage>
</organism>
<accession>A0A158D8J9</accession>
<name>A0A158D8J9_9BURK</name>
<reference evidence="2" key="1">
    <citation type="submission" date="2016-01" db="EMBL/GenBank/DDBJ databases">
        <authorList>
            <person name="Peeters C."/>
        </authorList>
    </citation>
    <scope>NUCLEOTIDE SEQUENCE [LARGE SCALE GENOMIC DNA]</scope>
    <source>
        <strain evidence="2">LMG 29325</strain>
    </source>
</reference>
<dbReference type="OrthoDB" id="470139at2"/>
<dbReference type="Proteomes" id="UP000054596">
    <property type="component" value="Unassembled WGS sequence"/>
</dbReference>
<evidence type="ECO:0000313" key="2">
    <source>
        <dbReference type="EMBL" id="SAK90813.1"/>
    </source>
</evidence>
<evidence type="ECO:0000259" key="1">
    <source>
        <dbReference type="Pfam" id="PF06527"/>
    </source>
</evidence>
<protein>
    <recommendedName>
        <fullName evidence="1">TniQ domain-containing protein</fullName>
    </recommendedName>
</protein>
<dbReference type="STRING" id="1777143.AWB82_06402"/>
<keyword evidence="3" id="KW-1185">Reference proteome</keyword>
<dbReference type="EMBL" id="FCOJ02000073">
    <property type="protein sequence ID" value="SAK90813.1"/>
    <property type="molecule type" value="Genomic_DNA"/>
</dbReference>
<gene>
    <name evidence="2" type="ORF">AWB82_06402</name>
</gene>
<proteinExistence type="predicted"/>
<feature type="domain" description="TniQ" evidence="1">
    <location>
        <begin position="13"/>
        <end position="163"/>
    </location>
</feature>
<sequence>MQREGLEGRFFLRSKILPEEDPSGFLNRMLHYRAAHTRDQIIELLGSSSGRLAWSFPSRLDVAKAMFPRALPEMDGLVHGYTRFPLFSPFLVKATRRRLYMHHRKEGYSSVAQSFGLLDRARFGICLKCVQEDLQKTKGGFAYWRRAHLIPGVAYCVVHQELLYTLCESCELGHRRNSEPVYPGPKCLCGKAVQRMVKPKRQKSEDALLAIDAMAVELMQGKCPVMVEPGLIPMHARGYLLRQAHPNFVHLLRESTGLLNQVIGGEALALLNVRGHTVERLLGRLGDGLHLINPRQNIAFVYTVFGGWPGLKEEVDLRAQDVEAYEASGQHVPKRIRVGKDTKSDLIRRFNNLDDRELKERRRSARDFIQAALKANRCLTRTELFRMRGGKTHYLFALYMDEAWFLKALPRIVLTAPRQREVSVRAAFPGLKPTGKDADFAERIYEVCDALLETNPLKRITRACLLNNSRNESIKGWAEKSPSVREALEACVDSDEEFIERRLGYVCEKVAEISILHPYALKSSYRGLSTLQIIQRIKRALTWLKKHSG</sequence>
<dbReference type="AlphaFoldDB" id="A0A158D8J9"/>
<comment type="caution">
    <text evidence="2">The sequence shown here is derived from an EMBL/GenBank/DDBJ whole genome shotgun (WGS) entry which is preliminary data.</text>
</comment>
<dbReference type="InterPro" id="IPR009492">
    <property type="entry name" value="TniQ"/>
</dbReference>
<evidence type="ECO:0000313" key="3">
    <source>
        <dbReference type="Proteomes" id="UP000054596"/>
    </source>
</evidence>
<dbReference type="Pfam" id="PF06527">
    <property type="entry name" value="TniQ"/>
    <property type="match status" value="1"/>
</dbReference>